<gene>
    <name evidence="1" type="ORF">ACFQXB_13590</name>
</gene>
<name>A0ABW2UQF6_9RHOB</name>
<dbReference type="RefSeq" id="WP_377404767.1">
    <property type="nucleotide sequence ID" value="NZ_JBHTFQ010000007.1"/>
</dbReference>
<comment type="caution">
    <text evidence="1">The sequence shown here is derived from an EMBL/GenBank/DDBJ whole genome shotgun (WGS) entry which is preliminary data.</text>
</comment>
<organism evidence="1 2">
    <name type="scientific">Plastorhodobacter daqingensis</name>
    <dbReference type="NCBI Taxonomy" id="1387281"/>
    <lineage>
        <taxon>Bacteria</taxon>
        <taxon>Pseudomonadati</taxon>
        <taxon>Pseudomonadota</taxon>
        <taxon>Alphaproteobacteria</taxon>
        <taxon>Rhodobacterales</taxon>
        <taxon>Paracoccaceae</taxon>
        <taxon>Plastorhodobacter</taxon>
    </lineage>
</organism>
<dbReference type="EMBL" id="JBHTFQ010000007">
    <property type="protein sequence ID" value="MFC7705228.1"/>
    <property type="molecule type" value="Genomic_DNA"/>
</dbReference>
<evidence type="ECO:0000313" key="1">
    <source>
        <dbReference type="EMBL" id="MFC7705228.1"/>
    </source>
</evidence>
<keyword evidence="2" id="KW-1185">Reference proteome</keyword>
<accession>A0ABW2UQF6</accession>
<dbReference type="Proteomes" id="UP001596516">
    <property type="component" value="Unassembled WGS sequence"/>
</dbReference>
<evidence type="ECO:0008006" key="3">
    <source>
        <dbReference type="Google" id="ProtNLM"/>
    </source>
</evidence>
<protein>
    <recommendedName>
        <fullName evidence="3">Restriction endonuclease</fullName>
    </recommendedName>
</protein>
<sequence length="340" mass="38479">MPKSILVTPQWSGKILCRHYQCLLRTPFPDRVSAPDRIWRQVAMMGVQQHDVRAVVESARYTLLGFDDIDWSDEKYASREAIFDACKNHRDGGGDIDARSGWVQMPFRFRNCVRQGDIVIASKGNQQFRAIGEFVGDYEFKLRPERGYAHRRAVRWLWVDRDGVSFKRLDRLIRLINYNEVGVVKLGCRVSFLALSPIQLSLVEEVSHERLAGEDAILTLAAGSHPVVPRIAEVAEYFALLAVLTVAIKGIHRPFDLWPCEKVPRLDVCGKAQRRRLPMTAIAISVNNHARCTALTVEHMIDAETKKCRIFIGDENTLFNQTVSFGPVALLIGGSFPHRG</sequence>
<reference evidence="2" key="1">
    <citation type="journal article" date="2019" name="Int. J. Syst. Evol. Microbiol.">
        <title>The Global Catalogue of Microorganisms (GCM) 10K type strain sequencing project: providing services to taxonomists for standard genome sequencing and annotation.</title>
        <authorList>
            <consortium name="The Broad Institute Genomics Platform"/>
            <consortium name="The Broad Institute Genome Sequencing Center for Infectious Disease"/>
            <person name="Wu L."/>
            <person name="Ma J."/>
        </authorList>
    </citation>
    <scope>NUCLEOTIDE SEQUENCE [LARGE SCALE GENOMIC DNA]</scope>
    <source>
        <strain evidence="2">CGMCC 1.12750</strain>
    </source>
</reference>
<proteinExistence type="predicted"/>
<evidence type="ECO:0000313" key="2">
    <source>
        <dbReference type="Proteomes" id="UP001596516"/>
    </source>
</evidence>